<feature type="compositionally biased region" description="Basic and acidic residues" evidence="1">
    <location>
        <begin position="58"/>
        <end position="70"/>
    </location>
</feature>
<organism evidence="2 3">
    <name type="scientific">Stratiformator vulcanicus</name>
    <dbReference type="NCBI Taxonomy" id="2527980"/>
    <lineage>
        <taxon>Bacteria</taxon>
        <taxon>Pseudomonadati</taxon>
        <taxon>Planctomycetota</taxon>
        <taxon>Planctomycetia</taxon>
        <taxon>Planctomycetales</taxon>
        <taxon>Planctomycetaceae</taxon>
        <taxon>Stratiformator</taxon>
    </lineage>
</organism>
<feature type="region of interest" description="Disordered" evidence="1">
    <location>
        <begin position="23"/>
        <end position="91"/>
    </location>
</feature>
<accession>A0A517R522</accession>
<reference evidence="2 3" key="1">
    <citation type="submission" date="2019-02" db="EMBL/GenBank/DDBJ databases">
        <title>Deep-cultivation of Planctomycetes and their phenomic and genomic characterization uncovers novel biology.</title>
        <authorList>
            <person name="Wiegand S."/>
            <person name="Jogler M."/>
            <person name="Boedeker C."/>
            <person name="Pinto D."/>
            <person name="Vollmers J."/>
            <person name="Rivas-Marin E."/>
            <person name="Kohn T."/>
            <person name="Peeters S.H."/>
            <person name="Heuer A."/>
            <person name="Rast P."/>
            <person name="Oberbeckmann S."/>
            <person name="Bunk B."/>
            <person name="Jeske O."/>
            <person name="Meyerdierks A."/>
            <person name="Storesund J.E."/>
            <person name="Kallscheuer N."/>
            <person name="Luecker S."/>
            <person name="Lage O.M."/>
            <person name="Pohl T."/>
            <person name="Merkel B.J."/>
            <person name="Hornburger P."/>
            <person name="Mueller R.-W."/>
            <person name="Bruemmer F."/>
            <person name="Labrenz M."/>
            <person name="Spormann A.M."/>
            <person name="Op den Camp H."/>
            <person name="Overmann J."/>
            <person name="Amann R."/>
            <person name="Jetten M.S.M."/>
            <person name="Mascher T."/>
            <person name="Medema M.H."/>
            <person name="Devos D.P."/>
            <person name="Kaster A.-K."/>
            <person name="Ovreas L."/>
            <person name="Rohde M."/>
            <person name="Galperin M.Y."/>
            <person name="Jogler C."/>
        </authorList>
    </citation>
    <scope>NUCLEOTIDE SEQUENCE [LARGE SCALE GENOMIC DNA]</scope>
    <source>
        <strain evidence="2 3">Pan189</strain>
    </source>
</reference>
<dbReference type="EMBL" id="CP036268">
    <property type="protein sequence ID" value="QDT38987.1"/>
    <property type="molecule type" value="Genomic_DNA"/>
</dbReference>
<name>A0A517R522_9PLAN</name>
<evidence type="ECO:0000313" key="3">
    <source>
        <dbReference type="Proteomes" id="UP000317318"/>
    </source>
</evidence>
<gene>
    <name evidence="2" type="ORF">Pan189_33870</name>
</gene>
<dbReference type="AlphaFoldDB" id="A0A517R522"/>
<protein>
    <submittedName>
        <fullName evidence="2">Uncharacterized protein</fullName>
    </submittedName>
</protein>
<keyword evidence="3" id="KW-1185">Reference proteome</keyword>
<evidence type="ECO:0000313" key="2">
    <source>
        <dbReference type="EMBL" id="QDT38987.1"/>
    </source>
</evidence>
<proteinExistence type="predicted"/>
<dbReference type="KEGG" id="svp:Pan189_33870"/>
<sequence length="91" mass="9954">MSQSTIDAAVALFRAHAAMNEARECPEYSGQPREGPRLWSPGHNEPGAPKASGFFVDGNRREESRDRSQKIGENGPGLHDRYQPSLLATCS</sequence>
<evidence type="ECO:0000256" key="1">
    <source>
        <dbReference type="SAM" id="MobiDB-lite"/>
    </source>
</evidence>
<dbReference type="Proteomes" id="UP000317318">
    <property type="component" value="Chromosome"/>
</dbReference>